<dbReference type="GeneID" id="94836176"/>
<gene>
    <name evidence="2" type="ORF">TRFO_20556</name>
</gene>
<dbReference type="PROSITE" id="PS50088">
    <property type="entry name" value="ANK_REPEAT"/>
    <property type="match status" value="1"/>
</dbReference>
<evidence type="ECO:0000256" key="1">
    <source>
        <dbReference type="PROSITE-ProRule" id="PRU00023"/>
    </source>
</evidence>
<name>A0A1J4KGV5_9EUKA</name>
<sequence length="224" mass="26661">MASLEKFLSVCGRRIEAPLLVKKKFAPEIEDDSQYSKKKTLIKNVEERLKSRKKKSDSMELFLSQLSEKKKNNWKLYNECREFEKKTNDLYKIIKNDDIKKKQTLTYTFGFDMNQKKKDSIFERVLFLKDEKKTVHIASFYGSIKIKKKLLLNGADLSLRDIKKNNVMHFAVAGGNFQIIRILEQEQWNLHGTPKVATRFHRFEIFEWLKKKKYNENNEEINVL</sequence>
<comment type="caution">
    <text evidence="2">The sequence shown here is derived from an EMBL/GenBank/DDBJ whole genome shotgun (WGS) entry which is preliminary data.</text>
</comment>
<dbReference type="InterPro" id="IPR036770">
    <property type="entry name" value="Ankyrin_rpt-contain_sf"/>
</dbReference>
<dbReference type="RefSeq" id="XP_068363320.1">
    <property type="nucleotide sequence ID" value="XM_068501472.1"/>
</dbReference>
<keyword evidence="1" id="KW-0040">ANK repeat</keyword>
<dbReference type="EMBL" id="MLAK01000618">
    <property type="protein sequence ID" value="OHT10184.1"/>
    <property type="molecule type" value="Genomic_DNA"/>
</dbReference>
<dbReference type="PANTHER" id="PTHR24159:SF5">
    <property type="entry name" value="ANK_REP_REGION DOMAIN-CONTAINING PROTEIN"/>
    <property type="match status" value="1"/>
</dbReference>
<dbReference type="OrthoDB" id="1601181at2759"/>
<dbReference type="SUPFAM" id="SSF48403">
    <property type="entry name" value="Ankyrin repeat"/>
    <property type="match status" value="1"/>
</dbReference>
<dbReference type="InterPro" id="IPR002110">
    <property type="entry name" value="Ankyrin_rpt"/>
</dbReference>
<evidence type="ECO:0000313" key="3">
    <source>
        <dbReference type="Proteomes" id="UP000179807"/>
    </source>
</evidence>
<protein>
    <submittedName>
        <fullName evidence="2">Uncharacterized protein</fullName>
    </submittedName>
</protein>
<dbReference type="Pfam" id="PF13637">
    <property type="entry name" value="Ank_4"/>
    <property type="match status" value="1"/>
</dbReference>
<proteinExistence type="predicted"/>
<dbReference type="Gene3D" id="1.25.40.20">
    <property type="entry name" value="Ankyrin repeat-containing domain"/>
    <property type="match status" value="1"/>
</dbReference>
<keyword evidence="3" id="KW-1185">Reference proteome</keyword>
<accession>A0A1J4KGV5</accession>
<organism evidence="2 3">
    <name type="scientific">Tritrichomonas foetus</name>
    <dbReference type="NCBI Taxonomy" id="1144522"/>
    <lineage>
        <taxon>Eukaryota</taxon>
        <taxon>Metamonada</taxon>
        <taxon>Parabasalia</taxon>
        <taxon>Tritrichomonadida</taxon>
        <taxon>Tritrichomonadidae</taxon>
        <taxon>Tritrichomonas</taxon>
    </lineage>
</organism>
<reference evidence="2" key="1">
    <citation type="submission" date="2016-10" db="EMBL/GenBank/DDBJ databases">
        <authorList>
            <person name="Benchimol M."/>
            <person name="Almeida L.G."/>
            <person name="Vasconcelos A.T."/>
            <person name="Perreira-Neves A."/>
            <person name="Rosa I.A."/>
            <person name="Tasca T."/>
            <person name="Bogo M.R."/>
            <person name="de Souza W."/>
        </authorList>
    </citation>
    <scope>NUCLEOTIDE SEQUENCE [LARGE SCALE GENOMIC DNA]</scope>
    <source>
        <strain evidence="2">K</strain>
    </source>
</reference>
<feature type="repeat" description="ANK" evidence="1">
    <location>
        <begin position="130"/>
        <end position="162"/>
    </location>
</feature>
<evidence type="ECO:0000313" key="2">
    <source>
        <dbReference type="EMBL" id="OHT10184.1"/>
    </source>
</evidence>
<dbReference type="Proteomes" id="UP000179807">
    <property type="component" value="Unassembled WGS sequence"/>
</dbReference>
<dbReference type="PANTHER" id="PTHR24159">
    <property type="match status" value="1"/>
</dbReference>
<dbReference type="VEuPathDB" id="TrichDB:TRFO_20556"/>
<dbReference type="AlphaFoldDB" id="A0A1J4KGV5"/>